<dbReference type="EMBL" id="CP144090">
    <property type="protein sequence ID" value="WWD08774.1"/>
    <property type="molecule type" value="Genomic_DNA"/>
</dbReference>
<evidence type="ECO:0000313" key="2">
    <source>
        <dbReference type="EMBL" id="WWD08774.1"/>
    </source>
</evidence>
<dbReference type="AlphaFoldDB" id="A0AAX4KRV8"/>
<accession>A0AAX4KRV8</accession>
<dbReference type="KEGG" id="ker:91105688"/>
<proteinExistence type="predicted"/>
<evidence type="ECO:0000313" key="3">
    <source>
        <dbReference type="Proteomes" id="UP001358614"/>
    </source>
</evidence>
<sequence>MSEVDSPLSSLSEIRTPLSDGETIHVAMSDNHAQLPSAPITPVTISSRRPRRSTVNPDPQYTESDYEGSGSENRKRRRRDSAGATNEDHHLGHGSQGDKAATTVNWGSLHTATSGALTNDETAGKSVVVTFKFRGERRDRFLKIVEKWGDNQGMAEREQQPDRDTRDALKDQAKSQGEVLRAAEIYINYMMYNDGRIPDCWPVETILLSHLPPPP</sequence>
<feature type="region of interest" description="Disordered" evidence="1">
    <location>
        <begin position="152"/>
        <end position="174"/>
    </location>
</feature>
<protein>
    <submittedName>
        <fullName evidence="2">Uncharacterized protein</fullName>
    </submittedName>
</protein>
<evidence type="ECO:0000256" key="1">
    <source>
        <dbReference type="SAM" id="MobiDB-lite"/>
    </source>
</evidence>
<dbReference type="Proteomes" id="UP001358614">
    <property type="component" value="Chromosome 2"/>
</dbReference>
<feature type="region of interest" description="Disordered" evidence="1">
    <location>
        <begin position="1"/>
        <end position="101"/>
    </location>
</feature>
<name>A0AAX4KRV8_9TREE</name>
<dbReference type="GeneID" id="91105688"/>
<dbReference type="RefSeq" id="XP_066086741.1">
    <property type="nucleotide sequence ID" value="XM_066230644.1"/>
</dbReference>
<organism evidence="2 3">
    <name type="scientific">Kwoniella europaea PYCC6329</name>
    <dbReference type="NCBI Taxonomy" id="1423913"/>
    <lineage>
        <taxon>Eukaryota</taxon>
        <taxon>Fungi</taxon>
        <taxon>Dikarya</taxon>
        <taxon>Basidiomycota</taxon>
        <taxon>Agaricomycotina</taxon>
        <taxon>Tremellomycetes</taxon>
        <taxon>Tremellales</taxon>
        <taxon>Cryptococcaceae</taxon>
        <taxon>Kwoniella</taxon>
    </lineage>
</organism>
<feature type="compositionally biased region" description="Polar residues" evidence="1">
    <location>
        <begin position="43"/>
        <end position="63"/>
    </location>
</feature>
<reference evidence="2 3" key="1">
    <citation type="submission" date="2024-01" db="EMBL/GenBank/DDBJ databases">
        <title>Comparative genomics of Cryptococcus and Kwoniella reveals pathogenesis evolution and contrasting modes of karyotype evolution via chromosome fusion or intercentromeric recombination.</title>
        <authorList>
            <person name="Coelho M.A."/>
            <person name="David-Palma M."/>
            <person name="Shea T."/>
            <person name="Bowers K."/>
            <person name="McGinley-Smith S."/>
            <person name="Mohammad A.W."/>
            <person name="Gnirke A."/>
            <person name="Yurkov A.M."/>
            <person name="Nowrousian M."/>
            <person name="Sun S."/>
            <person name="Cuomo C.A."/>
            <person name="Heitman J."/>
        </authorList>
    </citation>
    <scope>NUCLEOTIDE SEQUENCE [LARGE SCALE GENOMIC DNA]</scope>
    <source>
        <strain evidence="2 3">PYCC6329</strain>
    </source>
</reference>
<keyword evidence="3" id="KW-1185">Reference proteome</keyword>
<feature type="compositionally biased region" description="Basic and acidic residues" evidence="1">
    <location>
        <begin position="152"/>
        <end position="173"/>
    </location>
</feature>
<gene>
    <name evidence="2" type="ORF">V865_006887</name>
</gene>